<reference evidence="3" key="1">
    <citation type="submission" date="2023-07" db="EMBL/GenBank/DDBJ databases">
        <authorList>
            <person name="Kim M.K."/>
        </authorList>
    </citation>
    <scope>NUCLEOTIDE SEQUENCE</scope>
    <source>
        <strain evidence="3">ASUV-10-1</strain>
    </source>
</reference>
<keyword evidence="1" id="KW-0732">Signal</keyword>
<name>A0ABT9BGY9_9BACT</name>
<dbReference type="InterPro" id="IPR026444">
    <property type="entry name" value="Secre_tail"/>
</dbReference>
<dbReference type="Proteomes" id="UP001176429">
    <property type="component" value="Unassembled WGS sequence"/>
</dbReference>
<feature type="chain" id="PRO_5045998803" evidence="1">
    <location>
        <begin position="31"/>
        <end position="765"/>
    </location>
</feature>
<dbReference type="Pfam" id="PF20009">
    <property type="entry name" value="GEVED"/>
    <property type="match status" value="3"/>
</dbReference>
<proteinExistence type="predicted"/>
<dbReference type="RefSeq" id="WP_305007622.1">
    <property type="nucleotide sequence ID" value="NZ_JAUQSY010000010.1"/>
</dbReference>
<gene>
    <name evidence="3" type="ORF">Q5H93_16095</name>
</gene>
<evidence type="ECO:0000313" key="4">
    <source>
        <dbReference type="Proteomes" id="UP001176429"/>
    </source>
</evidence>
<dbReference type="Pfam" id="PF18911">
    <property type="entry name" value="PKD_4"/>
    <property type="match status" value="2"/>
</dbReference>
<evidence type="ECO:0000256" key="1">
    <source>
        <dbReference type="SAM" id="SignalP"/>
    </source>
</evidence>
<feature type="domain" description="PKD" evidence="2">
    <location>
        <begin position="430"/>
        <end position="509"/>
    </location>
</feature>
<accession>A0ABT9BGY9</accession>
<dbReference type="PROSITE" id="PS00018">
    <property type="entry name" value="EF_HAND_1"/>
    <property type="match status" value="2"/>
</dbReference>
<dbReference type="PANTHER" id="PTHR36842">
    <property type="entry name" value="PROTEIN TOLB HOMOLOG"/>
    <property type="match status" value="1"/>
</dbReference>
<dbReference type="InterPro" id="IPR045474">
    <property type="entry name" value="GEVED"/>
</dbReference>
<dbReference type="InterPro" id="IPR013783">
    <property type="entry name" value="Ig-like_fold"/>
</dbReference>
<sequence>MNVSLRAWKQLSISVLTLGLSGLLGTAAEAQCPATPAACTPGRASNANAGLFGMGIANVTLRSGTTALINNSTGNQAEGYVDYACRATNPIPGAALLVGQNYTLTVSNSAAGVFENVRAWVDFDNDGAFGTAEQVLSSNNAATHTVTFAPPATTVLGTALRLRVASDYANVAVPTACSTPQYSQVEDYSITVTANSNPPVAAFTTSGLTTCSGCVQFTDASQNVPTAWAWNFGDGQTSTDRNPNHCYATAGTYTATLVATNAAGSSAAATATIVYTTQVPLAAACSPATNSYCCGYGVTRFQLGTIDNASVDGAAGYQDFTCPQRTQLTVGVAHPLVISLGSTSTNQDTRVYLDLNNDGTLTASELIYEALNQASVSGNITLPGSTILNQPLRLRVVTDAGGNNPQPCASPISGQVEDYTIIALPNTMPPVAAFTSNYVAGACINPVQFTDASTNAPTSWSWDFGDGSPTSTLQNPSHQYAASGTYTVTLTTTNANGNDVETKTDYVNVQVPCLVYCPSNGVGQPGPGGQTQPSQLFITRVAVANAQPAFTNNTRVETGGYGNYTAQTITVNPGPVNLTVAVNLNLAHRTFVWMDVNQDGVLDNSELVVNGNSTAGPNASTFTTTFTPPASMAAGAAIRMRVRVSLAGSTSNACAVNLVNAEVEDYTFRIQPLATREAQNLPALAVYPNPTQDGRLHLNLSDASASGTYTATVENLLGARLLETSLRLAPSADAELNIGALAKGVYLLRLRDAQGHTALRRVVRE</sequence>
<dbReference type="PANTHER" id="PTHR36842:SF1">
    <property type="entry name" value="PROTEIN TOLB"/>
    <property type="match status" value="1"/>
</dbReference>
<dbReference type="CDD" id="cd00146">
    <property type="entry name" value="PKD"/>
    <property type="match status" value="2"/>
</dbReference>
<evidence type="ECO:0000259" key="2">
    <source>
        <dbReference type="PROSITE" id="PS50093"/>
    </source>
</evidence>
<dbReference type="EMBL" id="JAUQSY010000010">
    <property type="protein sequence ID" value="MDO7876267.1"/>
    <property type="molecule type" value="Genomic_DNA"/>
</dbReference>
<dbReference type="Gene3D" id="2.60.40.10">
    <property type="entry name" value="Immunoglobulins"/>
    <property type="match status" value="2"/>
</dbReference>
<dbReference type="NCBIfam" id="TIGR04183">
    <property type="entry name" value="Por_Secre_tail"/>
    <property type="match status" value="1"/>
</dbReference>
<dbReference type="Pfam" id="PF18962">
    <property type="entry name" value="Por_Secre_tail"/>
    <property type="match status" value="1"/>
</dbReference>
<dbReference type="InterPro" id="IPR022409">
    <property type="entry name" value="PKD/Chitinase_dom"/>
</dbReference>
<comment type="caution">
    <text evidence="3">The sequence shown here is derived from an EMBL/GenBank/DDBJ whole genome shotgun (WGS) entry which is preliminary data.</text>
</comment>
<organism evidence="3 4">
    <name type="scientific">Hymenobacter aranciens</name>
    <dbReference type="NCBI Taxonomy" id="3063996"/>
    <lineage>
        <taxon>Bacteria</taxon>
        <taxon>Pseudomonadati</taxon>
        <taxon>Bacteroidota</taxon>
        <taxon>Cytophagia</taxon>
        <taxon>Cytophagales</taxon>
        <taxon>Hymenobacteraceae</taxon>
        <taxon>Hymenobacter</taxon>
    </lineage>
</organism>
<evidence type="ECO:0000313" key="3">
    <source>
        <dbReference type="EMBL" id="MDO7876267.1"/>
    </source>
</evidence>
<feature type="signal peptide" evidence="1">
    <location>
        <begin position="1"/>
        <end position="30"/>
    </location>
</feature>
<keyword evidence="4" id="KW-1185">Reference proteome</keyword>
<protein>
    <submittedName>
        <fullName evidence="3">GEVED domain-containing protein</fullName>
    </submittedName>
</protein>
<dbReference type="InterPro" id="IPR018247">
    <property type="entry name" value="EF_Hand_1_Ca_BS"/>
</dbReference>
<dbReference type="SMART" id="SM00089">
    <property type="entry name" value="PKD"/>
    <property type="match status" value="2"/>
</dbReference>
<dbReference type="SUPFAM" id="SSF49299">
    <property type="entry name" value="PKD domain"/>
    <property type="match status" value="2"/>
</dbReference>
<dbReference type="InterPro" id="IPR035986">
    <property type="entry name" value="PKD_dom_sf"/>
</dbReference>
<dbReference type="PROSITE" id="PS50093">
    <property type="entry name" value="PKD"/>
    <property type="match status" value="2"/>
</dbReference>
<feature type="domain" description="PKD" evidence="2">
    <location>
        <begin position="198"/>
        <end position="273"/>
    </location>
</feature>
<dbReference type="InterPro" id="IPR000601">
    <property type="entry name" value="PKD_dom"/>
</dbReference>